<evidence type="ECO:0000313" key="2">
    <source>
        <dbReference type="EMBL" id="TCD54917.1"/>
    </source>
</evidence>
<dbReference type="Proteomes" id="UP000291289">
    <property type="component" value="Unassembled WGS sequence"/>
</dbReference>
<comment type="caution">
    <text evidence="2">The sequence shown here is derived from an EMBL/GenBank/DDBJ whole genome shotgun (WGS) entry which is preliminary data.</text>
</comment>
<sequence length="391" mass="44837">MSDFKQPLIKPSDSNMRRRLQRRERRGKVMRPLWGLYAFADDWNRLNPWQKQLSKICMVAGMHLHWPLANVSAAAVLGATCDGRNGPKYLEHVHFVADDKTSTAHRKRLPVRFHYAKFSRPKEIFAMIKTQRIYANAIISQDERSIAKSYTPINSYIGIAHGILVTSPLQTIFDCMRRLPFEDALKICDRLAAIYHITYHDLVEFIFLRHGCWFNIPTLFKMKFVDRRSDNGGESFCRGRMIRGGLQAPIVQKEFKNCLLRLPADAGATLQRTDTIRPDFAWGVSSSDGGFRYIAAELDGRAKYVNRAMISQVGATDSIDVLMREKDRENIFAFLGIPVVRFQFREAYMNNGENMLMKLRMIGVPEASEGEKQNRRGLLADCLGHPTLMML</sequence>
<dbReference type="AlphaFoldDB" id="A0A4R0QWT2"/>
<feature type="region of interest" description="Disordered" evidence="1">
    <location>
        <begin position="1"/>
        <end position="23"/>
    </location>
</feature>
<reference evidence="2 3" key="1">
    <citation type="submission" date="2018-12" db="EMBL/GenBank/DDBJ databases">
        <title>Alloscrdovia theropitheci sp. nov: a novel taxon from the feces of the bleeding-herat monkey (Theropithecus geleda).</title>
        <authorList>
            <person name="Modesto M."/>
        </authorList>
    </citation>
    <scope>NUCLEOTIDE SEQUENCE [LARGE SCALE GENOMIC DNA]</scope>
    <source>
        <strain evidence="2 3">GLDI4/2</strain>
    </source>
</reference>
<proteinExistence type="predicted"/>
<dbReference type="EMBL" id="RXLP01000002">
    <property type="protein sequence ID" value="TCD54917.1"/>
    <property type="molecule type" value="Genomic_DNA"/>
</dbReference>
<evidence type="ECO:0000313" key="3">
    <source>
        <dbReference type="Proteomes" id="UP000291289"/>
    </source>
</evidence>
<organism evidence="2 3">
    <name type="scientific">Alloscardovia theropitheci</name>
    <dbReference type="NCBI Taxonomy" id="2496842"/>
    <lineage>
        <taxon>Bacteria</taxon>
        <taxon>Bacillati</taxon>
        <taxon>Actinomycetota</taxon>
        <taxon>Actinomycetes</taxon>
        <taxon>Bifidobacteriales</taxon>
        <taxon>Bifidobacteriaceae</taxon>
        <taxon>Alloscardovia</taxon>
    </lineage>
</organism>
<dbReference type="OrthoDB" id="3172126at2"/>
<gene>
    <name evidence="2" type="ORF">EJ419_00540</name>
</gene>
<evidence type="ECO:0000256" key="1">
    <source>
        <dbReference type="SAM" id="MobiDB-lite"/>
    </source>
</evidence>
<dbReference type="RefSeq" id="WP_131282976.1">
    <property type="nucleotide sequence ID" value="NZ_RXLP01000002.1"/>
</dbReference>
<name>A0A4R0QWT2_9BIFI</name>
<accession>A0A4R0QWT2</accession>
<protein>
    <submittedName>
        <fullName evidence="2">Uncharacterized protein</fullName>
    </submittedName>
</protein>
<keyword evidence="3" id="KW-1185">Reference proteome</keyword>